<feature type="compositionally biased region" description="Polar residues" evidence="1">
    <location>
        <begin position="8"/>
        <end position="17"/>
    </location>
</feature>
<dbReference type="PANTHER" id="PTHR13318">
    <property type="entry name" value="PARTNER OF PAIRED, ISOFORM B-RELATED"/>
    <property type="match status" value="1"/>
</dbReference>
<protein>
    <recommendedName>
        <fullName evidence="4">Leucine-rich repeat protein</fullName>
    </recommendedName>
</protein>
<organism evidence="2 3">
    <name type="scientific">Plasmodium inui San Antonio 1</name>
    <dbReference type="NCBI Taxonomy" id="1237626"/>
    <lineage>
        <taxon>Eukaryota</taxon>
        <taxon>Sar</taxon>
        <taxon>Alveolata</taxon>
        <taxon>Apicomplexa</taxon>
        <taxon>Aconoidasida</taxon>
        <taxon>Haemosporida</taxon>
        <taxon>Plasmodiidae</taxon>
        <taxon>Plasmodium</taxon>
        <taxon>Plasmodium (Plasmodium)</taxon>
    </lineage>
</organism>
<dbReference type="PANTHER" id="PTHR13318:SF105">
    <property type="entry name" value="F-BOX_LRR-REPEAT PROTEIN 3"/>
    <property type="match status" value="1"/>
</dbReference>
<accession>W7AJB0</accession>
<dbReference type="InterPro" id="IPR032675">
    <property type="entry name" value="LRR_dom_sf"/>
</dbReference>
<name>W7AJB0_9APIC</name>
<dbReference type="OrthoDB" id="550575at2759"/>
<evidence type="ECO:0000313" key="3">
    <source>
        <dbReference type="Proteomes" id="UP000030640"/>
    </source>
</evidence>
<gene>
    <name evidence="2" type="ORF">C922_04151</name>
</gene>
<dbReference type="Gene3D" id="3.80.10.10">
    <property type="entry name" value="Ribonuclease Inhibitor"/>
    <property type="match status" value="2"/>
</dbReference>
<reference evidence="2 3" key="1">
    <citation type="submission" date="2013-02" db="EMBL/GenBank/DDBJ databases">
        <title>The Genome Sequence of Plasmodium inui San Antonio 1.</title>
        <authorList>
            <consortium name="The Broad Institute Genome Sequencing Platform"/>
            <consortium name="The Broad Institute Genome Sequencing Center for Infectious Disease"/>
            <person name="Neafsey D."/>
            <person name="Cheeseman I."/>
            <person name="Volkman S."/>
            <person name="Adams J."/>
            <person name="Walker B."/>
            <person name="Young S.K."/>
            <person name="Zeng Q."/>
            <person name="Gargeya S."/>
            <person name="Fitzgerald M."/>
            <person name="Haas B."/>
            <person name="Abouelleil A."/>
            <person name="Alvarado L."/>
            <person name="Arachchi H.M."/>
            <person name="Berlin A.M."/>
            <person name="Chapman S.B."/>
            <person name="Dewar J."/>
            <person name="Goldberg J."/>
            <person name="Griggs A."/>
            <person name="Gujja S."/>
            <person name="Hansen M."/>
            <person name="Howarth C."/>
            <person name="Imamovic A."/>
            <person name="Larimer J."/>
            <person name="McCowan C."/>
            <person name="Murphy C."/>
            <person name="Neiman D."/>
            <person name="Pearson M."/>
            <person name="Priest M."/>
            <person name="Roberts A."/>
            <person name="Saif S."/>
            <person name="Shea T."/>
            <person name="Sisk P."/>
            <person name="Sykes S."/>
            <person name="Wortman J."/>
            <person name="Nusbaum C."/>
            <person name="Birren B."/>
        </authorList>
    </citation>
    <scope>NUCLEOTIDE SEQUENCE [LARGE SCALE GENOMIC DNA]</scope>
    <source>
        <strain evidence="2 3">San Antonio 1</strain>
    </source>
</reference>
<dbReference type="SUPFAM" id="SSF52047">
    <property type="entry name" value="RNI-like"/>
    <property type="match status" value="1"/>
</dbReference>
<evidence type="ECO:0000313" key="2">
    <source>
        <dbReference type="EMBL" id="EUD65411.1"/>
    </source>
</evidence>
<feature type="region of interest" description="Disordered" evidence="1">
    <location>
        <begin position="1"/>
        <end position="57"/>
    </location>
</feature>
<feature type="compositionally biased region" description="Low complexity" evidence="1">
    <location>
        <begin position="27"/>
        <end position="44"/>
    </location>
</feature>
<feature type="compositionally biased region" description="Basic and acidic residues" evidence="1">
    <location>
        <begin position="75"/>
        <end position="84"/>
    </location>
</feature>
<dbReference type="Proteomes" id="UP000030640">
    <property type="component" value="Unassembled WGS sequence"/>
</dbReference>
<keyword evidence="3" id="KW-1185">Reference proteome</keyword>
<dbReference type="RefSeq" id="XP_008817958.1">
    <property type="nucleotide sequence ID" value="XM_008819736.1"/>
</dbReference>
<dbReference type="AlphaFoldDB" id="W7AJB0"/>
<dbReference type="GeneID" id="20039425"/>
<dbReference type="EMBL" id="KI965479">
    <property type="protein sequence ID" value="EUD65411.1"/>
    <property type="molecule type" value="Genomic_DNA"/>
</dbReference>
<evidence type="ECO:0008006" key="4">
    <source>
        <dbReference type="Google" id="ProtNLM"/>
    </source>
</evidence>
<feature type="compositionally biased region" description="Acidic residues" evidence="1">
    <location>
        <begin position="85"/>
        <end position="97"/>
    </location>
</feature>
<feature type="compositionally biased region" description="Basic and acidic residues" evidence="1">
    <location>
        <begin position="48"/>
        <end position="57"/>
    </location>
</feature>
<sequence>MNEKKQLSIANLFTANRDSGGRGNQSGGRSNQSSGNIGGRSNQSKGHTSGEDKSVIIDREKKKSIWSLFTQVDASAREVKKRSEDGDDVDDGADAADGESLPADVFFTPRNALRGRQEREKRRDNRGNSHAGSCGGSQGDHPPTPTRAKPDLFRNMHENLDIQKEIENITSSFKRKNNILLGDKTDDSVLSSILSRKRTKMNVEGSHLASCFTPSAGRSSASYNAYKEFFAKGASNQNGKDVKEAINKKTFLDDLEENKMRYQIKDDNVMMRMKGVREAGEANQANSPNGTNEEGKKTHTCMLKKKNVCVPVNKINENNHQNVVRMRKAHQILLKKDNFDIFHHLGDDLFRYIISNVKNKNLLLLNRRFRDIVRCLRLKLIYDVTLKNTIPPESIIKTVYTSDKLQVLDLSGCSHLSSHHFHLFCNSNHIKFDKTLKILCLNGCSKITDSSLKVLLHRFKHLSIVDLRNCYKISHDGIYPLKFKTSLVKLYLGNTTSSNVSNYHSDDTLRVLFSSLPPSSEESTTQRTATYGADMNVQIDTPLKLLSCFEITNAKQLSDISYLYIISKNLKVLSLRGCNIDDTASIFFKCLTNLIALNVADTKVSNGVIKTVCAHAPNMMILDISKTIDVQNDTILTVARSLKRLRKIKVSSLQNVDNFSVREFLKHCRDLIAIDFSSCWKVNNSFCHVNGLDVASGPKLTDVGVYQCSVDRRACEGALTEVGCSSVRVHIYNELKIFETSIYADVDALEKGE</sequence>
<dbReference type="GO" id="GO:0019005">
    <property type="term" value="C:SCF ubiquitin ligase complex"/>
    <property type="evidence" value="ECO:0007669"/>
    <property type="project" value="TreeGrafter"/>
</dbReference>
<dbReference type="VEuPathDB" id="PlasmoDB:C922_04151"/>
<feature type="compositionally biased region" description="Basic and acidic residues" evidence="1">
    <location>
        <begin position="115"/>
        <end position="127"/>
    </location>
</feature>
<proteinExistence type="predicted"/>
<evidence type="ECO:0000256" key="1">
    <source>
        <dbReference type="SAM" id="MobiDB-lite"/>
    </source>
</evidence>
<feature type="region of interest" description="Disordered" evidence="1">
    <location>
        <begin position="75"/>
        <end position="148"/>
    </location>
</feature>
<dbReference type="GO" id="GO:0031146">
    <property type="term" value="P:SCF-dependent proteasomal ubiquitin-dependent protein catabolic process"/>
    <property type="evidence" value="ECO:0007669"/>
    <property type="project" value="TreeGrafter"/>
</dbReference>